<proteinExistence type="predicted"/>
<name>W4VFI5_9BACI</name>
<dbReference type="AlphaFoldDB" id="W4VFI5"/>
<dbReference type="OrthoDB" id="9804819at2"/>
<reference evidence="1 2" key="1">
    <citation type="journal article" date="2014" name="Genome Announc.">
        <title>Draft Genome Sequence of the Boron-Tolerant and Moderately Halotolerant Bacterium Gracilibacillus boraciitolerans JCM 21714T.</title>
        <authorList>
            <person name="Ahmed I."/>
            <person name="Oshima K."/>
            <person name="Suda W."/>
            <person name="Kitamura K."/>
            <person name="Iida T."/>
            <person name="Ohmori Y."/>
            <person name="Fujiwara T."/>
            <person name="Hattori M."/>
            <person name="Ohkuma M."/>
        </authorList>
    </citation>
    <scope>NUCLEOTIDE SEQUENCE [LARGE SCALE GENOMIC DNA]</scope>
    <source>
        <strain evidence="1 2">JCM 21714</strain>
    </source>
</reference>
<evidence type="ECO:0008006" key="3">
    <source>
        <dbReference type="Google" id="ProtNLM"/>
    </source>
</evidence>
<dbReference type="RefSeq" id="WP_158413465.1">
    <property type="nucleotide sequence ID" value="NZ_BAVS01000002.1"/>
</dbReference>
<accession>W4VFI5</accession>
<dbReference type="Proteomes" id="UP000019102">
    <property type="component" value="Unassembled WGS sequence"/>
</dbReference>
<evidence type="ECO:0000313" key="2">
    <source>
        <dbReference type="Proteomes" id="UP000019102"/>
    </source>
</evidence>
<protein>
    <recommendedName>
        <fullName evidence="3">ABC transporter ATP-binding protein</fullName>
    </recommendedName>
</protein>
<organism evidence="1 2">
    <name type="scientific">Gracilibacillus boraciitolerans JCM 21714</name>
    <dbReference type="NCBI Taxonomy" id="1298598"/>
    <lineage>
        <taxon>Bacteria</taxon>
        <taxon>Bacillati</taxon>
        <taxon>Bacillota</taxon>
        <taxon>Bacilli</taxon>
        <taxon>Bacillales</taxon>
        <taxon>Bacillaceae</taxon>
        <taxon>Gracilibacillus</taxon>
    </lineage>
</organism>
<comment type="caution">
    <text evidence="1">The sequence shown here is derived from an EMBL/GenBank/DDBJ whole genome shotgun (WGS) entry which is preliminary data.</text>
</comment>
<dbReference type="EMBL" id="BAVS01000002">
    <property type="protein sequence ID" value="GAE91911.1"/>
    <property type="molecule type" value="Genomic_DNA"/>
</dbReference>
<evidence type="ECO:0000313" key="1">
    <source>
        <dbReference type="EMBL" id="GAE91911.1"/>
    </source>
</evidence>
<sequence>MEIRTNHLSKIYRKEVALNNLSFHLQGNKIASLQELFVYLTKEEVKRHARAN</sequence>
<gene>
    <name evidence="1" type="ORF">JCM21714_881</name>
</gene>
<keyword evidence="2" id="KW-1185">Reference proteome</keyword>